<gene>
    <name evidence="2" type="ORF">DB32_006228</name>
</gene>
<name>A0A0F6SGQ0_9BACT</name>
<proteinExistence type="predicted"/>
<protein>
    <submittedName>
        <fullName evidence="2">Uncharacterized protein</fullName>
    </submittedName>
</protein>
<evidence type="ECO:0000313" key="3">
    <source>
        <dbReference type="Proteomes" id="UP000034883"/>
    </source>
</evidence>
<keyword evidence="3" id="KW-1185">Reference proteome</keyword>
<dbReference type="Proteomes" id="UP000034883">
    <property type="component" value="Chromosome"/>
</dbReference>
<keyword evidence="1" id="KW-0812">Transmembrane</keyword>
<reference evidence="2 3" key="1">
    <citation type="submission" date="2015-03" db="EMBL/GenBank/DDBJ databases">
        <title>Genome assembly of Sandaracinus amylolyticus DSM 53668.</title>
        <authorList>
            <person name="Sharma G."/>
            <person name="Subramanian S."/>
        </authorList>
    </citation>
    <scope>NUCLEOTIDE SEQUENCE [LARGE SCALE GENOMIC DNA]</scope>
    <source>
        <strain evidence="2 3">DSM 53668</strain>
    </source>
</reference>
<keyword evidence="1" id="KW-0472">Membrane</keyword>
<dbReference type="EMBL" id="CP011125">
    <property type="protein sequence ID" value="AKF09079.1"/>
    <property type="molecule type" value="Genomic_DNA"/>
</dbReference>
<feature type="transmembrane region" description="Helical" evidence="1">
    <location>
        <begin position="36"/>
        <end position="58"/>
    </location>
</feature>
<keyword evidence="1" id="KW-1133">Transmembrane helix</keyword>
<evidence type="ECO:0000256" key="1">
    <source>
        <dbReference type="SAM" id="Phobius"/>
    </source>
</evidence>
<dbReference type="RefSeq" id="WP_157069572.1">
    <property type="nucleotide sequence ID" value="NZ_CP011125.1"/>
</dbReference>
<evidence type="ECO:0000313" key="2">
    <source>
        <dbReference type="EMBL" id="AKF09079.1"/>
    </source>
</evidence>
<sequence length="182" mass="19744">MSREIELFVEPAPSAGYRDSPRAGTLRIEHTWRDAAAWRGAPAALPWLGVGIALGALGVRAGGDDPRASLALLGIVAAWLSLTVLFAWEVLARLVNRTRITFDQRALRVVHGPVPLATLRSLRIVRSEIAAFFVEPRRTERGELVHHVAVETVAGVRTTLLALACARRAVTVRDALARHLAA</sequence>
<dbReference type="KEGG" id="samy:DB32_006228"/>
<accession>A0A0F6SGQ0</accession>
<organism evidence="2 3">
    <name type="scientific">Sandaracinus amylolyticus</name>
    <dbReference type="NCBI Taxonomy" id="927083"/>
    <lineage>
        <taxon>Bacteria</taxon>
        <taxon>Pseudomonadati</taxon>
        <taxon>Myxococcota</taxon>
        <taxon>Polyangia</taxon>
        <taxon>Polyangiales</taxon>
        <taxon>Sandaracinaceae</taxon>
        <taxon>Sandaracinus</taxon>
    </lineage>
</organism>
<dbReference type="AlphaFoldDB" id="A0A0F6SGQ0"/>
<feature type="transmembrane region" description="Helical" evidence="1">
    <location>
        <begin position="70"/>
        <end position="91"/>
    </location>
</feature>